<proteinExistence type="inferred from homology"/>
<name>A0A0U3HRU5_9GAMM</name>
<evidence type="ECO:0000256" key="2">
    <source>
        <dbReference type="ARBA" id="ARBA00022448"/>
    </source>
</evidence>
<dbReference type="InterPro" id="IPR012910">
    <property type="entry name" value="Plug_dom"/>
</dbReference>
<dbReference type="PANTHER" id="PTHR40980">
    <property type="entry name" value="PLUG DOMAIN-CONTAINING PROTEIN"/>
    <property type="match status" value="1"/>
</dbReference>
<dbReference type="SUPFAM" id="SSF56935">
    <property type="entry name" value="Porins"/>
    <property type="match status" value="1"/>
</dbReference>
<gene>
    <name evidence="13" type="ORF">AT705_14385</name>
</gene>
<evidence type="ECO:0000256" key="1">
    <source>
        <dbReference type="ARBA" id="ARBA00004571"/>
    </source>
</evidence>
<keyword evidence="2 8" id="KW-0813">Transport</keyword>
<dbReference type="InterPro" id="IPR010104">
    <property type="entry name" value="TonB_rcpt_bac"/>
</dbReference>
<dbReference type="InterPro" id="IPR000531">
    <property type="entry name" value="Beta-barrel_TonB"/>
</dbReference>
<dbReference type="Gene3D" id="2.170.130.10">
    <property type="entry name" value="TonB-dependent receptor, plug domain"/>
    <property type="match status" value="1"/>
</dbReference>
<evidence type="ECO:0000259" key="12">
    <source>
        <dbReference type="Pfam" id="PF07715"/>
    </source>
</evidence>
<dbReference type="KEGG" id="prr:AT705_14385"/>
<dbReference type="EMBL" id="CP013611">
    <property type="protein sequence ID" value="ALU44025.1"/>
    <property type="molecule type" value="Genomic_DNA"/>
</dbReference>
<evidence type="ECO:0000256" key="3">
    <source>
        <dbReference type="ARBA" id="ARBA00022452"/>
    </source>
</evidence>
<dbReference type="InterPro" id="IPR039426">
    <property type="entry name" value="TonB-dep_rcpt-like"/>
</dbReference>
<evidence type="ECO:0000256" key="9">
    <source>
        <dbReference type="RuleBase" id="RU003357"/>
    </source>
</evidence>
<keyword evidence="4 8" id="KW-0812">Transmembrane</keyword>
<evidence type="ECO:0000259" key="11">
    <source>
        <dbReference type="Pfam" id="PF00593"/>
    </source>
</evidence>
<dbReference type="InterPro" id="IPR036942">
    <property type="entry name" value="Beta-barrel_TonB_sf"/>
</dbReference>
<keyword evidence="7 8" id="KW-0998">Cell outer membrane</keyword>
<dbReference type="InterPro" id="IPR037066">
    <property type="entry name" value="Plug_dom_sf"/>
</dbReference>
<keyword evidence="13" id="KW-0675">Receptor</keyword>
<protein>
    <submittedName>
        <fullName evidence="13">TonB-dependent receptor</fullName>
    </submittedName>
</protein>
<accession>A0A0U3HRU5</accession>
<feature type="chain" id="PRO_5006839559" evidence="10">
    <location>
        <begin position="40"/>
        <end position="867"/>
    </location>
</feature>
<dbReference type="RefSeq" id="WP_058797089.1">
    <property type="nucleotide sequence ID" value="NZ_CP013611.1"/>
</dbReference>
<dbReference type="Proteomes" id="UP000069015">
    <property type="component" value="Chromosome 1"/>
</dbReference>
<evidence type="ECO:0000256" key="4">
    <source>
        <dbReference type="ARBA" id="ARBA00022692"/>
    </source>
</evidence>
<evidence type="ECO:0000256" key="10">
    <source>
        <dbReference type="SAM" id="SignalP"/>
    </source>
</evidence>
<feature type="domain" description="TonB-dependent receptor-like beta-barrel" evidence="11">
    <location>
        <begin position="364"/>
        <end position="833"/>
    </location>
</feature>
<sequence>MKNQGSKVKTKYMNNYLKSSYVAVCVATALSGMSFGAAAEEQTGANQAIETIEVRGIRRSLTEALNTKRFANSVVDSISAEDIGKFPDKNIGDAMQRIPGVTVVRTFGEVSGVTVRGTAPEHSMVLLNGQNVASVGWFDLGGVNRSFNFEMLASEQISGMDVYKSVESDINEGAMGGTVNLKTRKPLDMDSGTVFASVENAYHGNAKEWSPAYSGLASWKNEQENFGILVAYSNEESKVYRETLSTFGPPGATTLEDSNGVLRKTSCCAASILFDEDRERSSSQISVQYAPSDALTLGLDYNLFELENDHINSALFTIMDYGTLQGDSVRVNEQGIVTAATVTASGPGRAPLFNNTVLRTPDMQTDVINFTANYQAESWSADFVLGQSTAQGRIGQTSTWWGDISERANSGFSYDVSGPLELIPVNPDYMSSHDNFELFHEYTYINYERDNEIDYIQADFTFELDSPVMTSIQAGIKFQEQVFSYQENNQDLNVDAIREGGERLTLGDFNGGFVSGLHSAEGRAGSLSGFPIGTRGLWDYARSNAPGTVTVKDAFSIEEDIAAAYVKANFSGEGFRGNLGLRVVETDILSKGEINGVKGEVDKSYTNYLPSLNLAIDLSEDMIFRFAAGSTVSRPDYDDMKVADIISESFKTANVGSPDLDPYKSDQYDMGVEWYFNPSSVLGATLFVKNISDYIEQTTAAEFYPGCGEGCLVTRSRNVGTADVRGIELQYQHAFENGFGIQANYTYTDSSRTDSTGKEMPIEEVSQNSYNLSGYYENDLFSVRLAYNYRDDWVRQYNGSSLDSLNDAYDQVDASVVWHVTDNVDVSFEAINLLNEALVLRQPTAGNIVHAVDEFGTRYFVGASVRF</sequence>
<evidence type="ECO:0000313" key="14">
    <source>
        <dbReference type="Proteomes" id="UP000069015"/>
    </source>
</evidence>
<evidence type="ECO:0000256" key="6">
    <source>
        <dbReference type="ARBA" id="ARBA00023136"/>
    </source>
</evidence>
<dbReference type="GO" id="GO:0009279">
    <property type="term" value="C:cell outer membrane"/>
    <property type="evidence" value="ECO:0007669"/>
    <property type="project" value="UniProtKB-SubCell"/>
</dbReference>
<dbReference type="Pfam" id="PF07715">
    <property type="entry name" value="Plug"/>
    <property type="match status" value="1"/>
</dbReference>
<organism evidence="13 14">
    <name type="scientific">Pseudoalteromonas rubra</name>
    <dbReference type="NCBI Taxonomy" id="43658"/>
    <lineage>
        <taxon>Bacteria</taxon>
        <taxon>Pseudomonadati</taxon>
        <taxon>Pseudomonadota</taxon>
        <taxon>Gammaproteobacteria</taxon>
        <taxon>Alteromonadales</taxon>
        <taxon>Pseudoalteromonadaceae</taxon>
        <taxon>Pseudoalteromonas</taxon>
    </lineage>
</organism>
<dbReference type="PROSITE" id="PS52016">
    <property type="entry name" value="TONB_DEPENDENT_REC_3"/>
    <property type="match status" value="1"/>
</dbReference>
<keyword evidence="3 8" id="KW-1134">Transmembrane beta strand</keyword>
<keyword evidence="5 9" id="KW-0798">TonB box</keyword>
<dbReference type="AlphaFoldDB" id="A0A0U3HRU5"/>
<feature type="domain" description="TonB-dependent receptor plug" evidence="12">
    <location>
        <begin position="70"/>
        <end position="178"/>
    </location>
</feature>
<dbReference type="Gene3D" id="2.40.170.20">
    <property type="entry name" value="TonB-dependent receptor, beta-barrel domain"/>
    <property type="match status" value="1"/>
</dbReference>
<reference evidence="13 14" key="1">
    <citation type="submission" date="2015-12" db="EMBL/GenBank/DDBJ databases">
        <title>Complete genome sequence of Pseudoalteromonas rubra SCSIO 6842, harboring a conjugative plasmid.</title>
        <authorList>
            <person name="Li B."/>
            <person name="Wang X."/>
        </authorList>
    </citation>
    <scope>NUCLEOTIDE SEQUENCE [LARGE SCALE GENOMIC DNA]</scope>
    <source>
        <strain evidence="13 14">SCSIO 6842</strain>
    </source>
</reference>
<keyword evidence="10" id="KW-0732">Signal</keyword>
<feature type="signal peptide" evidence="10">
    <location>
        <begin position="1"/>
        <end position="39"/>
    </location>
</feature>
<dbReference type="Pfam" id="PF00593">
    <property type="entry name" value="TonB_dep_Rec_b-barrel"/>
    <property type="match status" value="1"/>
</dbReference>
<dbReference type="NCBIfam" id="TIGR01782">
    <property type="entry name" value="TonB-Xanth-Caul"/>
    <property type="match status" value="1"/>
</dbReference>
<keyword evidence="6 8" id="KW-0472">Membrane</keyword>
<evidence type="ECO:0000313" key="13">
    <source>
        <dbReference type="EMBL" id="ALU44025.1"/>
    </source>
</evidence>
<comment type="similarity">
    <text evidence="8 9">Belongs to the TonB-dependent receptor family.</text>
</comment>
<comment type="subcellular location">
    <subcellularLocation>
        <location evidence="1 8">Cell outer membrane</location>
        <topology evidence="1 8">Multi-pass membrane protein</topology>
    </subcellularLocation>
</comment>
<evidence type="ECO:0000256" key="5">
    <source>
        <dbReference type="ARBA" id="ARBA00023077"/>
    </source>
</evidence>
<evidence type="ECO:0000256" key="8">
    <source>
        <dbReference type="PROSITE-ProRule" id="PRU01360"/>
    </source>
</evidence>
<evidence type="ECO:0000256" key="7">
    <source>
        <dbReference type="ARBA" id="ARBA00023237"/>
    </source>
</evidence>
<dbReference type="CDD" id="cd01347">
    <property type="entry name" value="ligand_gated_channel"/>
    <property type="match status" value="1"/>
</dbReference>
<dbReference type="PANTHER" id="PTHR40980:SF3">
    <property type="entry name" value="TONB-DEPENDENT RECEPTOR-LIKE BETA-BARREL DOMAIN-CONTAINING PROTEIN"/>
    <property type="match status" value="1"/>
</dbReference>